<evidence type="ECO:0000313" key="2">
    <source>
        <dbReference type="EMBL" id="MBB5433858.1"/>
    </source>
</evidence>
<evidence type="ECO:0000313" key="3">
    <source>
        <dbReference type="Proteomes" id="UP000572635"/>
    </source>
</evidence>
<organism evidence="2 3">
    <name type="scientific">Nocardiopsis composta</name>
    <dbReference type="NCBI Taxonomy" id="157465"/>
    <lineage>
        <taxon>Bacteria</taxon>
        <taxon>Bacillati</taxon>
        <taxon>Actinomycetota</taxon>
        <taxon>Actinomycetes</taxon>
        <taxon>Streptosporangiales</taxon>
        <taxon>Nocardiopsidaceae</taxon>
        <taxon>Nocardiopsis</taxon>
    </lineage>
</organism>
<name>A0A7W8QNT1_9ACTN</name>
<comment type="caution">
    <text evidence="2">The sequence shown here is derived from an EMBL/GenBank/DDBJ whole genome shotgun (WGS) entry which is preliminary data.</text>
</comment>
<feature type="region of interest" description="Disordered" evidence="1">
    <location>
        <begin position="14"/>
        <end position="39"/>
    </location>
</feature>
<feature type="compositionally biased region" description="Basic and acidic residues" evidence="1">
    <location>
        <begin position="29"/>
        <end position="39"/>
    </location>
</feature>
<gene>
    <name evidence="2" type="ORF">HDA36_003942</name>
</gene>
<reference evidence="2 3" key="1">
    <citation type="submission" date="2020-08" db="EMBL/GenBank/DDBJ databases">
        <title>Sequencing the genomes of 1000 actinobacteria strains.</title>
        <authorList>
            <person name="Klenk H.-P."/>
        </authorList>
    </citation>
    <scope>NUCLEOTIDE SEQUENCE [LARGE SCALE GENOMIC DNA]</scope>
    <source>
        <strain evidence="2 3">DSM 44551</strain>
    </source>
</reference>
<accession>A0A7W8QNT1</accession>
<dbReference type="Proteomes" id="UP000572635">
    <property type="component" value="Unassembled WGS sequence"/>
</dbReference>
<dbReference type="RefSeq" id="WP_184393979.1">
    <property type="nucleotide sequence ID" value="NZ_BAAAJD010000017.1"/>
</dbReference>
<keyword evidence="3" id="KW-1185">Reference proteome</keyword>
<proteinExistence type="predicted"/>
<sequence>MRCIDCRTALSAELDGEDPGSGPGAVRRHLGDRPSCADRPAGLHELEALVAAARRPSSGGRLR</sequence>
<dbReference type="EMBL" id="JACHDB010000001">
    <property type="protein sequence ID" value="MBB5433858.1"/>
    <property type="molecule type" value="Genomic_DNA"/>
</dbReference>
<protein>
    <submittedName>
        <fullName evidence="2">Anti-sigma factor RsiW</fullName>
    </submittedName>
</protein>
<evidence type="ECO:0000256" key="1">
    <source>
        <dbReference type="SAM" id="MobiDB-lite"/>
    </source>
</evidence>
<dbReference type="AlphaFoldDB" id="A0A7W8QNT1"/>